<dbReference type="RefSeq" id="WP_080966443.1">
    <property type="nucleotide sequence ID" value="NZ_JZWI01000001.1"/>
</dbReference>
<dbReference type="AlphaFoldDB" id="A0A0H2M9H1"/>
<feature type="compositionally biased region" description="Low complexity" evidence="1">
    <location>
        <begin position="52"/>
        <end position="68"/>
    </location>
</feature>
<keyword evidence="3" id="KW-1185">Reference proteome</keyword>
<protein>
    <recommendedName>
        <fullName evidence="4">Lipoprotein</fullName>
    </recommendedName>
</protein>
<evidence type="ECO:0000313" key="2">
    <source>
        <dbReference type="EMBL" id="KLN58816.1"/>
    </source>
</evidence>
<organism evidence="2 3">
    <name type="scientific">Variovorax paradoxus</name>
    <dbReference type="NCBI Taxonomy" id="34073"/>
    <lineage>
        <taxon>Bacteria</taxon>
        <taxon>Pseudomonadati</taxon>
        <taxon>Pseudomonadota</taxon>
        <taxon>Betaproteobacteria</taxon>
        <taxon>Burkholderiales</taxon>
        <taxon>Comamonadaceae</taxon>
        <taxon>Variovorax</taxon>
    </lineage>
</organism>
<reference evidence="2 3" key="1">
    <citation type="submission" date="2015-03" db="EMBL/GenBank/DDBJ databases">
        <title>Genome sequence of Variovorax paradoxus TBEA6.</title>
        <authorList>
            <person name="Poehlein A."/>
            <person name="Schuldes J."/>
            <person name="Wuebbeler J.H."/>
            <person name="Hiessl S."/>
            <person name="Steinbuechel A."/>
            <person name="Daniel R."/>
        </authorList>
    </citation>
    <scope>NUCLEOTIDE SEQUENCE [LARGE SCALE GENOMIC DNA]</scope>
    <source>
        <strain evidence="2 3">TBEA6</strain>
    </source>
</reference>
<sequence>MKTASSRYGLAAAGLVLCLGLAACGGGGGGGGGLPIVPPGQTPPTGGGPQQPGGDQPQRPAPALKCAP</sequence>
<gene>
    <name evidence="2" type="ORF">VPARA_01800</name>
</gene>
<comment type="caution">
    <text evidence="2">The sequence shown here is derived from an EMBL/GenBank/DDBJ whole genome shotgun (WGS) entry which is preliminary data.</text>
</comment>
<evidence type="ECO:0000313" key="3">
    <source>
        <dbReference type="Proteomes" id="UP000035170"/>
    </source>
</evidence>
<dbReference type="Proteomes" id="UP000035170">
    <property type="component" value="Unassembled WGS sequence"/>
</dbReference>
<dbReference type="PATRIC" id="fig|34073.19.peg.179"/>
<dbReference type="EMBL" id="JZWI01000001">
    <property type="protein sequence ID" value="KLN58816.1"/>
    <property type="molecule type" value="Genomic_DNA"/>
</dbReference>
<evidence type="ECO:0008006" key="4">
    <source>
        <dbReference type="Google" id="ProtNLM"/>
    </source>
</evidence>
<evidence type="ECO:0000256" key="1">
    <source>
        <dbReference type="SAM" id="MobiDB-lite"/>
    </source>
</evidence>
<name>A0A0H2M9H1_VARPD</name>
<feature type="region of interest" description="Disordered" evidence="1">
    <location>
        <begin position="30"/>
        <end position="68"/>
    </location>
</feature>
<accession>A0A0H2M9H1</accession>
<proteinExistence type="predicted"/>
<dbReference type="PROSITE" id="PS51257">
    <property type="entry name" value="PROKAR_LIPOPROTEIN"/>
    <property type="match status" value="1"/>
</dbReference>